<keyword evidence="2" id="KW-1185">Reference proteome</keyword>
<proteinExistence type="predicted"/>
<sequence>MQWNQDDLGYDFEPERTLLRRRREARRRARQATLEQQLNMAAEHHDDNLNLENNQNRVTLGQYINPTADSCGSTIRRPVIQANNFELKPSLIQLVQQDQFSHSSEACAAIQDQQSIEQMNYMGNAPRQPNFDLYSKTFNPGHEHLLFIDFGSHWCIRIGALGAYTQAPFWNLGVPPKSSVDAYALVLGCVHTGCRIGLQVFLRDFLVPFALFSHFCSDLCLFRSEILEQTYQGIERNGKRSMKLPIKMGFINEVGLGQHRNGPNVYHGLGQNTGPAAEGGSNNLWKEEYDYQSEGFKTLAGSDDERGPNGP</sequence>
<evidence type="ECO:0000313" key="2">
    <source>
        <dbReference type="Proteomes" id="UP001341840"/>
    </source>
</evidence>
<reference evidence="1 2" key="1">
    <citation type="journal article" date="2023" name="Plants (Basel)">
        <title>Bridging the Gap: Combining Genomics and Transcriptomics Approaches to Understand Stylosanthes scabra, an Orphan Legume from the Brazilian Caatinga.</title>
        <authorList>
            <person name="Ferreira-Neto J.R.C."/>
            <person name="da Silva M.D."/>
            <person name="Binneck E."/>
            <person name="de Melo N.F."/>
            <person name="da Silva R.H."/>
            <person name="de Melo A.L.T.M."/>
            <person name="Pandolfi V."/>
            <person name="Bustamante F.O."/>
            <person name="Brasileiro-Vidal A.C."/>
            <person name="Benko-Iseppon A.M."/>
        </authorList>
    </citation>
    <scope>NUCLEOTIDE SEQUENCE [LARGE SCALE GENOMIC DNA]</scope>
    <source>
        <tissue evidence="1">Leaves</tissue>
    </source>
</reference>
<comment type="caution">
    <text evidence="1">The sequence shown here is derived from an EMBL/GenBank/DDBJ whole genome shotgun (WGS) entry which is preliminary data.</text>
</comment>
<gene>
    <name evidence="1" type="ORF">PIB30_053912</name>
</gene>
<dbReference type="Proteomes" id="UP001341840">
    <property type="component" value="Unassembled WGS sequence"/>
</dbReference>
<name>A0ABU6YL28_9FABA</name>
<dbReference type="EMBL" id="JASCZI010242061">
    <property type="protein sequence ID" value="MED6209363.1"/>
    <property type="molecule type" value="Genomic_DNA"/>
</dbReference>
<evidence type="ECO:0000313" key="1">
    <source>
        <dbReference type="EMBL" id="MED6209363.1"/>
    </source>
</evidence>
<organism evidence="1 2">
    <name type="scientific">Stylosanthes scabra</name>
    <dbReference type="NCBI Taxonomy" id="79078"/>
    <lineage>
        <taxon>Eukaryota</taxon>
        <taxon>Viridiplantae</taxon>
        <taxon>Streptophyta</taxon>
        <taxon>Embryophyta</taxon>
        <taxon>Tracheophyta</taxon>
        <taxon>Spermatophyta</taxon>
        <taxon>Magnoliopsida</taxon>
        <taxon>eudicotyledons</taxon>
        <taxon>Gunneridae</taxon>
        <taxon>Pentapetalae</taxon>
        <taxon>rosids</taxon>
        <taxon>fabids</taxon>
        <taxon>Fabales</taxon>
        <taxon>Fabaceae</taxon>
        <taxon>Papilionoideae</taxon>
        <taxon>50 kb inversion clade</taxon>
        <taxon>dalbergioids sensu lato</taxon>
        <taxon>Dalbergieae</taxon>
        <taxon>Pterocarpus clade</taxon>
        <taxon>Stylosanthes</taxon>
    </lineage>
</organism>
<protein>
    <submittedName>
        <fullName evidence="1">Uncharacterized protein</fullName>
    </submittedName>
</protein>
<accession>A0ABU6YL28</accession>